<comment type="similarity">
    <text evidence="4 11">Belongs to the glucose-1-phosphate thymidylyltransferase family.</text>
</comment>
<dbReference type="FunFam" id="3.90.550.10:FF:000023">
    <property type="entry name" value="Glucose-1-phosphate thymidylyltransferase"/>
    <property type="match status" value="1"/>
</dbReference>
<protein>
    <recommendedName>
        <fullName evidence="5 11">Glucose-1-phosphate thymidylyltransferase</fullName>
        <ecNumber evidence="5 11">2.7.7.24</ecNumber>
    </recommendedName>
</protein>
<evidence type="ECO:0000256" key="7">
    <source>
        <dbReference type="ARBA" id="ARBA00022695"/>
    </source>
</evidence>
<comment type="caution">
    <text evidence="13">The sequence shown here is derived from an EMBL/GenBank/DDBJ whole genome shotgun (WGS) entry which is preliminary data.</text>
</comment>
<gene>
    <name evidence="13" type="ORF">BK670_16300</name>
</gene>
<dbReference type="RefSeq" id="WP_123451440.1">
    <property type="nucleotide sequence ID" value="NZ_MOBX01000014.1"/>
</dbReference>
<evidence type="ECO:0000313" key="13">
    <source>
        <dbReference type="EMBL" id="RON79077.1"/>
    </source>
</evidence>
<accession>A0A423M8D6</accession>
<evidence type="ECO:0000256" key="4">
    <source>
        <dbReference type="ARBA" id="ARBA00010480"/>
    </source>
</evidence>
<evidence type="ECO:0000256" key="6">
    <source>
        <dbReference type="ARBA" id="ARBA00022679"/>
    </source>
</evidence>
<proteinExistence type="inferred from homology"/>
<dbReference type="InterPro" id="IPR005907">
    <property type="entry name" value="G1P_thy_trans_s"/>
</dbReference>
<dbReference type="GO" id="GO:0046872">
    <property type="term" value="F:metal ion binding"/>
    <property type="evidence" value="ECO:0007669"/>
    <property type="project" value="UniProtKB-KW"/>
</dbReference>
<comment type="cofactor">
    <cofactor evidence="1">
        <name>Mg(2+)</name>
        <dbReference type="ChEBI" id="CHEBI:18420"/>
    </cofactor>
</comment>
<dbReference type="OrthoDB" id="9803871at2"/>
<comment type="pathway">
    <text evidence="3">Bacterial outer membrane biogenesis; LPS O-antigen biosynthesis.</text>
</comment>
<dbReference type="InterPro" id="IPR005835">
    <property type="entry name" value="NTP_transferase_dom"/>
</dbReference>
<dbReference type="PANTHER" id="PTHR43532:SF1">
    <property type="entry name" value="GLUCOSE-1-PHOSPHATE THYMIDYLYLTRANSFERASE 1"/>
    <property type="match status" value="1"/>
</dbReference>
<organism evidence="13 14">
    <name type="scientific">Pseudomonas fluorescens</name>
    <dbReference type="NCBI Taxonomy" id="294"/>
    <lineage>
        <taxon>Bacteria</taxon>
        <taxon>Pseudomonadati</taxon>
        <taxon>Pseudomonadota</taxon>
        <taxon>Gammaproteobacteria</taxon>
        <taxon>Pseudomonadales</taxon>
        <taxon>Pseudomonadaceae</taxon>
        <taxon>Pseudomonas</taxon>
    </lineage>
</organism>
<dbReference type="CDD" id="cd02538">
    <property type="entry name" value="G1P_TT_short"/>
    <property type="match status" value="1"/>
</dbReference>
<comment type="pathway">
    <text evidence="2">Carbohydrate biosynthesis; dTDP-L-rhamnose biosynthesis.</text>
</comment>
<reference evidence="13 14" key="1">
    <citation type="submission" date="2016-10" db="EMBL/GenBank/DDBJ databases">
        <title>Comparative genome analysis of multiple Pseudomonas spp. focuses on biocontrol and plant growth promoting traits.</title>
        <authorList>
            <person name="Tao X.-Y."/>
            <person name="Taylor C.G."/>
        </authorList>
    </citation>
    <scope>NUCLEOTIDE SEQUENCE [LARGE SCALE GENOMIC DNA]</scope>
    <source>
        <strain evidence="13 14">28B5</strain>
    </source>
</reference>
<dbReference type="InterPro" id="IPR029044">
    <property type="entry name" value="Nucleotide-diphossugar_trans"/>
</dbReference>
<comment type="function">
    <text evidence="11">Catalyzes the formation of dTDP-glucose, from dTTP and glucose 1-phosphate, as well as its pyrophosphorolysis.</text>
</comment>
<evidence type="ECO:0000259" key="12">
    <source>
        <dbReference type="Pfam" id="PF00483"/>
    </source>
</evidence>
<feature type="domain" description="Nucleotidyl transferase" evidence="12">
    <location>
        <begin position="5"/>
        <end position="241"/>
    </location>
</feature>
<keyword evidence="8 11" id="KW-0479">Metal-binding</keyword>
<dbReference type="SUPFAM" id="SSF53448">
    <property type="entry name" value="Nucleotide-diphospho-sugar transferases"/>
    <property type="match status" value="1"/>
</dbReference>
<evidence type="ECO:0000256" key="5">
    <source>
        <dbReference type="ARBA" id="ARBA00012461"/>
    </source>
</evidence>
<evidence type="ECO:0000256" key="8">
    <source>
        <dbReference type="ARBA" id="ARBA00022723"/>
    </source>
</evidence>
<keyword evidence="7 11" id="KW-0548">Nucleotidyltransferase</keyword>
<dbReference type="EMBL" id="MOBX01000014">
    <property type="protein sequence ID" value="RON79077.1"/>
    <property type="molecule type" value="Genomic_DNA"/>
</dbReference>
<evidence type="ECO:0000256" key="2">
    <source>
        <dbReference type="ARBA" id="ARBA00004781"/>
    </source>
</evidence>
<dbReference type="EC" id="2.7.7.24" evidence="5 11"/>
<keyword evidence="9 11" id="KW-0460">Magnesium</keyword>
<evidence type="ECO:0000256" key="3">
    <source>
        <dbReference type="ARBA" id="ARBA00005125"/>
    </source>
</evidence>
<sequence length="307" mass="33275">MAKYKGILLAGGAGSRLHPITLGVSKQSLPVYDKPMIYYPLSVLMLAEIREILIISTPEDLPGFQRMLGDGSQLGLSLSYAVQPSPDGLAQAFIIGREFVGDDNVCLVLGDNIFYGAGFGETLLQAAARDEGATVFGYYVADPERFGVVEFDASGKALSICEKPSEPKSNFAVTGLYFYDNEVLRIAADIKPSPRGELEITDVNNVYLQRGQLNVSVMGRGMAWLDTGTHDALMEAGNFVQAIEKRQGLKIACLEEIAYKKGWIDDAQLLALAGRMSKTGYGQYLARLINDDVLTVMDAQRSLKGAA</sequence>
<dbReference type="GO" id="GO:0008879">
    <property type="term" value="F:glucose-1-phosphate thymidylyltransferase activity"/>
    <property type="evidence" value="ECO:0007669"/>
    <property type="project" value="UniProtKB-EC"/>
</dbReference>
<evidence type="ECO:0000256" key="10">
    <source>
        <dbReference type="ARBA" id="ARBA00049336"/>
    </source>
</evidence>
<dbReference type="Pfam" id="PF00483">
    <property type="entry name" value="NTP_transferase"/>
    <property type="match status" value="1"/>
</dbReference>
<keyword evidence="6 11" id="KW-0808">Transferase</keyword>
<name>A0A423M8D6_PSEFL</name>
<evidence type="ECO:0000313" key="14">
    <source>
        <dbReference type="Proteomes" id="UP000285378"/>
    </source>
</evidence>
<comment type="catalytic activity">
    <reaction evidence="10 11">
        <text>dTTP + alpha-D-glucose 1-phosphate + H(+) = dTDP-alpha-D-glucose + diphosphate</text>
        <dbReference type="Rhea" id="RHEA:15225"/>
        <dbReference type="ChEBI" id="CHEBI:15378"/>
        <dbReference type="ChEBI" id="CHEBI:33019"/>
        <dbReference type="ChEBI" id="CHEBI:37568"/>
        <dbReference type="ChEBI" id="CHEBI:57477"/>
        <dbReference type="ChEBI" id="CHEBI:58601"/>
        <dbReference type="EC" id="2.7.7.24"/>
    </reaction>
</comment>
<dbReference type="NCBIfam" id="TIGR01207">
    <property type="entry name" value="rmlA"/>
    <property type="match status" value="1"/>
</dbReference>
<evidence type="ECO:0000256" key="11">
    <source>
        <dbReference type="RuleBase" id="RU003706"/>
    </source>
</evidence>
<dbReference type="AlphaFoldDB" id="A0A423M8D6"/>
<evidence type="ECO:0000256" key="1">
    <source>
        <dbReference type="ARBA" id="ARBA00001946"/>
    </source>
</evidence>
<evidence type="ECO:0000256" key="9">
    <source>
        <dbReference type="ARBA" id="ARBA00022842"/>
    </source>
</evidence>
<dbReference type="Proteomes" id="UP000285378">
    <property type="component" value="Unassembled WGS sequence"/>
</dbReference>
<dbReference type="Gene3D" id="3.90.550.10">
    <property type="entry name" value="Spore Coat Polysaccharide Biosynthesis Protein SpsA, Chain A"/>
    <property type="match status" value="1"/>
</dbReference>
<dbReference type="PANTHER" id="PTHR43532">
    <property type="entry name" value="GLUCOSE-1-PHOSPHATE THYMIDYLYLTRANSFERASE"/>
    <property type="match status" value="1"/>
</dbReference>